<feature type="region of interest" description="Disordered" evidence="7">
    <location>
        <begin position="95"/>
        <end position="117"/>
    </location>
</feature>
<evidence type="ECO:0000256" key="1">
    <source>
        <dbReference type="ARBA" id="ARBA00022536"/>
    </source>
</evidence>
<dbReference type="Gene3D" id="2.10.25.10">
    <property type="entry name" value="Laminin"/>
    <property type="match status" value="1"/>
</dbReference>
<feature type="domain" description="EGF-like" evidence="9">
    <location>
        <begin position="274"/>
        <end position="313"/>
    </location>
</feature>
<feature type="compositionally biased region" description="Gly residues" evidence="7">
    <location>
        <begin position="98"/>
        <end position="117"/>
    </location>
</feature>
<feature type="compositionally biased region" description="Gly residues" evidence="7">
    <location>
        <begin position="226"/>
        <end position="235"/>
    </location>
</feature>
<feature type="chain" id="PRO_5045982006" evidence="8">
    <location>
        <begin position="23"/>
        <end position="959"/>
    </location>
</feature>
<name>A0ABN7T1I8_OIKDI</name>
<keyword evidence="4" id="KW-0106">Calcium</keyword>
<evidence type="ECO:0000256" key="5">
    <source>
        <dbReference type="ARBA" id="ARBA00023180"/>
    </source>
</evidence>
<dbReference type="Proteomes" id="UP001158576">
    <property type="component" value="Chromosome 2"/>
</dbReference>
<feature type="signal peptide" evidence="8">
    <location>
        <begin position="1"/>
        <end position="22"/>
    </location>
</feature>
<feature type="disulfide bond" evidence="6">
    <location>
        <begin position="624"/>
        <end position="641"/>
    </location>
</feature>
<dbReference type="PANTHER" id="PTHR24039">
    <property type="entry name" value="FIBRILLIN-RELATED"/>
    <property type="match status" value="1"/>
</dbReference>
<keyword evidence="2 8" id="KW-0732">Signal</keyword>
<evidence type="ECO:0000313" key="11">
    <source>
        <dbReference type="Proteomes" id="UP001158576"/>
    </source>
</evidence>
<proteinExistence type="predicted"/>
<feature type="compositionally biased region" description="Basic residues" evidence="7">
    <location>
        <begin position="252"/>
        <end position="270"/>
    </location>
</feature>
<dbReference type="PROSITE" id="PS50026">
    <property type="entry name" value="EGF_3"/>
    <property type="match status" value="2"/>
</dbReference>
<protein>
    <submittedName>
        <fullName evidence="10">Oidioi.mRNA.OKI2018_I69.chr2.g4424.t1.cds</fullName>
    </submittedName>
</protein>
<sequence length="959" mass="105456">MKLLPSVVLAAAVAQHCEVCESSKDCGENMMCATYEKEGEGESRCVCKESKSGVYGNLDGINSNCEAFCKFPWTRRCLEEQESVYDVCWWEDTEESGDGSGEGSGSGDGSGEGSGEGSGDPYIEFCDAEDELKCIDKLGELSTCFYDHNGRTRCVCDEGAYYSKRDDECVAILDECSVDADCEDGMVCEETEFKGQYMNKCMCTEGFGMSEMGSCEPLCGWGEGSGGGSGDGSGDGPEEPEDPTVPEVDQKKKWKGKWEKKKRGRRSARKGKPDVWDDDYEVCHSNATCITEGIDFPECVCNEGFYGNGEKCESIEESCDDKCIDRYSEFHQCVVSTDGNQFSCECIDGYVVGSDPKSCIPAPTVCELSEDCYAPYLAYNLTEIEAAERVMCVGDQDGETSICGCTLDFPYIDQEGLCVDEREDPEDPEIPTCETKKCKEGAICVEESGEPECVCDEANGYVGNGGRCWLDEGICGVDSFGSCGHKYADFPVGFKESCAPDIDAVNPVSFNTVCMPAEGSDNKRDGCCECAPGFIDANGDPTDGCEEEALGCEYNADFCHEDATCEDLDTDLIDASETDIDPTFLKQGFMCVCNDGFFGKGYGRKGCREKVGGGDHCEKWGYRCGENAVCTEIERKPFIDCSCQEGFEGLPPNCVAVAPSLSVQAIEDGASTCDQLDTSQWFLLTSKKPDFRLSAAGDETSYTLDITNGAYNYKTPMLNGKAYSGLIEFGAYGCGADFIQAFAKGQIQARVIDTVSFTDKDGNEIDSLYEVVEVTGYYVSQAGNDKKSKAYVQFTKKYDSLGQHMGYTTTELADMRNRQLNVLERNQEWKSRNGWVYVKPNADTVQLQLTSDLPVFNTVDPAKCFTPDRIRFFLYAEEQPDGKLSPMVFKNANDTSVSVVDCFYQSKMNFEDYECDNKKTECEYDEILEEEHCMDVNQTLFEALFEATDEINDKSCITA</sequence>
<evidence type="ECO:0000256" key="3">
    <source>
        <dbReference type="ARBA" id="ARBA00022737"/>
    </source>
</evidence>
<dbReference type="SMART" id="SM00181">
    <property type="entry name" value="EGF"/>
    <property type="match status" value="6"/>
</dbReference>
<keyword evidence="5" id="KW-0325">Glycoprotein</keyword>
<dbReference type="PANTHER" id="PTHR24039:SF28">
    <property type="entry name" value="EGF-LIKE DOMAIN-CONTAINING PROTEIN"/>
    <property type="match status" value="1"/>
</dbReference>
<gene>
    <name evidence="10" type="ORF">OKIOD_LOCUS13189</name>
</gene>
<evidence type="ECO:0000256" key="4">
    <source>
        <dbReference type="ARBA" id="ARBA00022837"/>
    </source>
</evidence>
<keyword evidence="6" id="KW-1015">Disulfide bond</keyword>
<dbReference type="InterPro" id="IPR000742">
    <property type="entry name" value="EGF"/>
</dbReference>
<dbReference type="EMBL" id="OU015567">
    <property type="protein sequence ID" value="CAG5109959.1"/>
    <property type="molecule type" value="Genomic_DNA"/>
</dbReference>
<evidence type="ECO:0000313" key="10">
    <source>
        <dbReference type="EMBL" id="CAG5109959.1"/>
    </source>
</evidence>
<evidence type="ECO:0000256" key="8">
    <source>
        <dbReference type="SAM" id="SignalP"/>
    </source>
</evidence>
<keyword evidence="11" id="KW-1185">Reference proteome</keyword>
<evidence type="ECO:0000256" key="6">
    <source>
        <dbReference type="PROSITE-ProRule" id="PRU00076"/>
    </source>
</evidence>
<keyword evidence="1 6" id="KW-0245">EGF-like domain</keyword>
<organism evidence="10 11">
    <name type="scientific">Oikopleura dioica</name>
    <name type="common">Tunicate</name>
    <dbReference type="NCBI Taxonomy" id="34765"/>
    <lineage>
        <taxon>Eukaryota</taxon>
        <taxon>Metazoa</taxon>
        <taxon>Chordata</taxon>
        <taxon>Tunicata</taxon>
        <taxon>Appendicularia</taxon>
        <taxon>Copelata</taxon>
        <taxon>Oikopleuridae</taxon>
        <taxon>Oikopleura</taxon>
    </lineage>
</organism>
<feature type="domain" description="EGF-like" evidence="9">
    <location>
        <begin position="613"/>
        <end position="655"/>
    </location>
</feature>
<evidence type="ECO:0000256" key="2">
    <source>
        <dbReference type="ARBA" id="ARBA00022729"/>
    </source>
</evidence>
<evidence type="ECO:0000259" key="9">
    <source>
        <dbReference type="PROSITE" id="PS50026"/>
    </source>
</evidence>
<keyword evidence="3" id="KW-0677">Repeat</keyword>
<dbReference type="Gene3D" id="2.90.20.10">
    <property type="entry name" value="Plasmodium vivax P25 domain"/>
    <property type="match status" value="1"/>
</dbReference>
<reference evidence="10 11" key="1">
    <citation type="submission" date="2021-04" db="EMBL/GenBank/DDBJ databases">
        <authorList>
            <person name="Bliznina A."/>
        </authorList>
    </citation>
    <scope>NUCLEOTIDE SEQUENCE [LARGE SCALE GENOMIC DNA]</scope>
</reference>
<evidence type="ECO:0000256" key="7">
    <source>
        <dbReference type="SAM" id="MobiDB-lite"/>
    </source>
</evidence>
<dbReference type="PROSITE" id="PS01186">
    <property type="entry name" value="EGF_2"/>
    <property type="match status" value="3"/>
</dbReference>
<accession>A0ABN7T1I8</accession>
<feature type="region of interest" description="Disordered" evidence="7">
    <location>
        <begin position="226"/>
        <end position="273"/>
    </location>
</feature>
<comment type="caution">
    <text evidence="6">Lacks conserved residue(s) required for the propagation of feature annotation.</text>
</comment>